<name>A0A812ETQ4_9ARCH</name>
<dbReference type="PANTHER" id="PTHR12697">
    <property type="entry name" value="PBS LYASE HEAT-LIKE PROTEIN"/>
    <property type="match status" value="1"/>
</dbReference>
<evidence type="ECO:0008006" key="3">
    <source>
        <dbReference type="Google" id="ProtNLM"/>
    </source>
</evidence>
<dbReference type="SMART" id="SM00567">
    <property type="entry name" value="EZ_HEAT"/>
    <property type="match status" value="3"/>
</dbReference>
<dbReference type="Gene3D" id="1.25.10.10">
    <property type="entry name" value="Leucine-rich Repeat Variant"/>
    <property type="match status" value="1"/>
</dbReference>
<dbReference type="GO" id="GO:0016491">
    <property type="term" value="F:oxidoreductase activity"/>
    <property type="evidence" value="ECO:0007669"/>
    <property type="project" value="TreeGrafter"/>
</dbReference>
<sequence length="176" mass="19312">MSSFERICKILREGTKDEKKKMLESLSQTDDPKIIDKIVSRLDDTDIEIRGEAFSALLLNSNEISDILVKSLGHQSKNVRGYLALVLANRNSHDAIPSIIALVDDQSAMVRSCAVGALGHLKARQAVQAIAKCLADPNIEVRKSAIKSAIEIGSTELLESVESEDPEIRQMLESVK</sequence>
<dbReference type="PANTHER" id="PTHR12697:SF5">
    <property type="entry name" value="DEOXYHYPUSINE HYDROXYLASE"/>
    <property type="match status" value="1"/>
</dbReference>
<evidence type="ECO:0000313" key="2">
    <source>
        <dbReference type="Proteomes" id="UP000655759"/>
    </source>
</evidence>
<dbReference type="SUPFAM" id="SSF48371">
    <property type="entry name" value="ARM repeat"/>
    <property type="match status" value="1"/>
</dbReference>
<dbReference type="Proteomes" id="UP000655759">
    <property type="component" value="Unassembled WGS sequence"/>
</dbReference>
<reference evidence="1" key="1">
    <citation type="submission" date="2021-02" db="EMBL/GenBank/DDBJ databases">
        <authorList>
            <person name="Han P."/>
        </authorList>
    </citation>
    <scope>NUCLEOTIDE SEQUENCE</scope>
    <source>
        <strain evidence="1">Candidatus Nitrosotenuis uzonensis 5A</strain>
    </source>
</reference>
<dbReference type="AlphaFoldDB" id="A0A812ETQ4"/>
<dbReference type="RefSeq" id="WP_239654849.1">
    <property type="nucleotide sequence ID" value="NZ_CAJNAQ010000002.1"/>
</dbReference>
<dbReference type="Pfam" id="PF13646">
    <property type="entry name" value="HEAT_2"/>
    <property type="match status" value="1"/>
</dbReference>
<dbReference type="InterPro" id="IPR004155">
    <property type="entry name" value="PBS_lyase_HEAT"/>
</dbReference>
<dbReference type="InterPro" id="IPR016024">
    <property type="entry name" value="ARM-type_fold"/>
</dbReference>
<dbReference type="InterPro" id="IPR011989">
    <property type="entry name" value="ARM-like"/>
</dbReference>
<dbReference type="EMBL" id="CAJNAQ010000002">
    <property type="protein sequence ID" value="CAE6486835.1"/>
    <property type="molecule type" value="Genomic_DNA"/>
</dbReference>
<evidence type="ECO:0000313" key="1">
    <source>
        <dbReference type="EMBL" id="CAE6486835.1"/>
    </source>
</evidence>
<gene>
    <name evidence="1" type="ORF">NUZ5A_20212</name>
</gene>
<comment type="caution">
    <text evidence="1">The sequence shown here is derived from an EMBL/GenBank/DDBJ whole genome shotgun (WGS) entry which is preliminary data.</text>
</comment>
<organism evidence="1 2">
    <name type="scientific">Candidatus Nitrosotenuis uzonensis</name>
    <dbReference type="NCBI Taxonomy" id="1407055"/>
    <lineage>
        <taxon>Archaea</taxon>
        <taxon>Nitrososphaerota</taxon>
        <taxon>Candidatus Nitrosotenuis</taxon>
    </lineage>
</organism>
<proteinExistence type="predicted"/>
<accession>A0A812ETQ4</accession>
<protein>
    <recommendedName>
        <fullName evidence="3">PBS lyase HEAT domain protein repeat-containing protein</fullName>
    </recommendedName>
</protein>